<evidence type="ECO:0000313" key="3">
    <source>
        <dbReference type="EMBL" id="KAF7726854.1"/>
    </source>
</evidence>
<keyword evidence="4" id="KW-1185">Reference proteome</keyword>
<proteinExistence type="predicted"/>
<dbReference type="AlphaFoldDB" id="A0A8H7BNH4"/>
<name>A0A8H7BNH4_9FUNG</name>
<feature type="coiled-coil region" evidence="1">
    <location>
        <begin position="474"/>
        <end position="508"/>
    </location>
</feature>
<feature type="compositionally biased region" description="Polar residues" evidence="2">
    <location>
        <begin position="62"/>
        <end position="73"/>
    </location>
</feature>
<evidence type="ECO:0000256" key="2">
    <source>
        <dbReference type="SAM" id="MobiDB-lite"/>
    </source>
</evidence>
<comment type="caution">
    <text evidence="3">The sequence shown here is derived from an EMBL/GenBank/DDBJ whole genome shotgun (WGS) entry which is preliminary data.</text>
</comment>
<feature type="compositionally biased region" description="Basic and acidic residues" evidence="2">
    <location>
        <begin position="96"/>
        <end position="106"/>
    </location>
</feature>
<feature type="region of interest" description="Disordered" evidence="2">
    <location>
        <begin position="285"/>
        <end position="318"/>
    </location>
</feature>
<accession>A0A8H7BNH4</accession>
<reference evidence="3" key="1">
    <citation type="submission" date="2020-01" db="EMBL/GenBank/DDBJ databases">
        <title>Genome Sequencing of Three Apophysomyces-Like Fungal Strains Confirms a Novel Fungal Genus in the Mucoromycota with divergent Burkholderia-like Endosymbiotic Bacteria.</title>
        <authorList>
            <person name="Stajich J.E."/>
            <person name="Macias A.M."/>
            <person name="Carter-House D."/>
            <person name="Lovett B."/>
            <person name="Kasson L.R."/>
            <person name="Berry K."/>
            <person name="Grigoriev I."/>
            <person name="Chang Y."/>
            <person name="Spatafora J."/>
            <person name="Kasson M.T."/>
        </authorList>
    </citation>
    <scope>NUCLEOTIDE SEQUENCE</scope>
    <source>
        <strain evidence="3">NRRL A-21654</strain>
    </source>
</reference>
<keyword evidence="1" id="KW-0175">Coiled coil</keyword>
<dbReference type="Proteomes" id="UP000605846">
    <property type="component" value="Unassembled WGS sequence"/>
</dbReference>
<feature type="coiled-coil region" evidence="1">
    <location>
        <begin position="537"/>
        <end position="564"/>
    </location>
</feature>
<sequence length="604" mass="69475">MISSNYYYRTQELYKPPKRTSRMDPAAEKWLTFVEETSQSDPKRDRALNEKVSTNAANTTITAKDSTESTTSLIRPRWKELPPSSNGSGTHKKRQSISDHDIDRKLKLMPDPPRCFCGKTASQMHTPEFGTIYECHDMNAPTKPPCDMTNEHIGNAAKVIRVPTHICGFHVHQRAWDQFRKTLETGSNVDHHHPELDVCPAFNYTFCVIFRAMNEFPKRPPPVPRCFCNMPVIMRKITDAKTARMSFTCKNFDVEGAKPKCSWILWAEEVPFIKPRYPLHAVGRASKSEDAKESEDVESASKQSESPTKSPPDQPEQMTFVLRGGNAKFRLENESDQKEHAKAKMEPKATQNLSKETMLQLLCKAKMPDMDHMDTHIETKGMKTGSQRTNATYDGPKELTPSSSISEESDSSYATYYCGISSPMTSNSDYIQQLIQMPIEEKMSRQIVGTLCRSLDCRPEHLVQKFLQEIQRGRVESEIEKQKYIDEIAELKRAAESKESTIQRLYREKKEFDTTVERLHQLIDAEMETRRNNQKRAIKLEVQMSELLIESETLKEEIQIFKEKITSKDMKCRVCFHNNIDTALVPCFHCGKFYPRLILVIYEN</sequence>
<dbReference type="OrthoDB" id="1711136at2759"/>
<feature type="region of interest" description="Disordered" evidence="2">
    <location>
        <begin position="383"/>
        <end position="407"/>
    </location>
</feature>
<feature type="region of interest" description="Disordered" evidence="2">
    <location>
        <begin position="62"/>
        <end position="106"/>
    </location>
</feature>
<dbReference type="EMBL" id="JABAYA010000070">
    <property type="protein sequence ID" value="KAF7726854.1"/>
    <property type="molecule type" value="Genomic_DNA"/>
</dbReference>
<organism evidence="3 4">
    <name type="scientific">Apophysomyces ossiformis</name>
    <dbReference type="NCBI Taxonomy" id="679940"/>
    <lineage>
        <taxon>Eukaryota</taxon>
        <taxon>Fungi</taxon>
        <taxon>Fungi incertae sedis</taxon>
        <taxon>Mucoromycota</taxon>
        <taxon>Mucoromycotina</taxon>
        <taxon>Mucoromycetes</taxon>
        <taxon>Mucorales</taxon>
        <taxon>Mucorineae</taxon>
        <taxon>Mucoraceae</taxon>
        <taxon>Apophysomyces</taxon>
    </lineage>
</organism>
<protein>
    <submittedName>
        <fullName evidence="3">Uncharacterized protein</fullName>
    </submittedName>
</protein>
<evidence type="ECO:0000256" key="1">
    <source>
        <dbReference type="SAM" id="Coils"/>
    </source>
</evidence>
<evidence type="ECO:0000313" key="4">
    <source>
        <dbReference type="Proteomes" id="UP000605846"/>
    </source>
</evidence>
<gene>
    <name evidence="3" type="ORF">EC973_008361</name>
</gene>